<dbReference type="Proteomes" id="UP000256817">
    <property type="component" value="Unassembled WGS sequence"/>
</dbReference>
<comment type="caution">
    <text evidence="1">The sequence shown here is derived from an EMBL/GenBank/DDBJ whole genome shotgun (WGS) entry which is preliminary data.</text>
</comment>
<sequence>MTQEEKVLFHLNQLISTLDSINQPIRNNQLLADVNELHEIIGIKLNEKIIPYGISMDSGII</sequence>
<proteinExistence type="predicted"/>
<evidence type="ECO:0000313" key="2">
    <source>
        <dbReference type="Proteomes" id="UP000256817"/>
    </source>
</evidence>
<dbReference type="RefSeq" id="WP_116237544.1">
    <property type="nucleotide sequence ID" value="NZ_QHJW02000002.1"/>
</dbReference>
<reference evidence="1" key="1">
    <citation type="submission" date="2018-11" db="EMBL/GenBank/DDBJ databases">
        <title>Draft genome sequences of proposed Pectobacterium aquaticum sp. nov. isolated in France from fresh water.</title>
        <authorList>
            <person name="Pedron J."/>
            <person name="Barny M.A."/>
        </authorList>
    </citation>
    <scope>NUCLEOTIDE SEQUENCE [LARGE SCALE GENOMIC DNA]</scope>
    <source>
        <strain evidence="1">A35-S23-M15</strain>
    </source>
</reference>
<organism evidence="1 2">
    <name type="scientific">Pectobacterium aquaticum</name>
    <dbReference type="NCBI Taxonomy" id="2204145"/>
    <lineage>
        <taxon>Bacteria</taxon>
        <taxon>Pseudomonadati</taxon>
        <taxon>Pseudomonadota</taxon>
        <taxon>Gammaproteobacteria</taxon>
        <taxon>Enterobacterales</taxon>
        <taxon>Pectobacteriaceae</taxon>
        <taxon>Pectobacterium</taxon>
    </lineage>
</organism>
<protein>
    <submittedName>
        <fullName evidence="1">Uncharacterized protein</fullName>
    </submittedName>
</protein>
<gene>
    <name evidence="1" type="ORF">DMB85_001370</name>
</gene>
<dbReference type="EMBL" id="QHJW02000002">
    <property type="protein sequence ID" value="RRO12089.1"/>
    <property type="molecule type" value="Genomic_DNA"/>
</dbReference>
<accession>A0A426JG91</accession>
<keyword evidence="2" id="KW-1185">Reference proteome</keyword>
<name>A0A426JG91_9GAMM</name>
<evidence type="ECO:0000313" key="1">
    <source>
        <dbReference type="EMBL" id="RRO12089.1"/>
    </source>
</evidence>